<feature type="compositionally biased region" description="Basic and acidic residues" evidence="1">
    <location>
        <begin position="397"/>
        <end position="429"/>
    </location>
</feature>
<evidence type="ECO:0000313" key="3">
    <source>
        <dbReference type="Proteomes" id="UP000054725"/>
    </source>
</evidence>
<feature type="compositionally biased region" description="Polar residues" evidence="1">
    <location>
        <begin position="432"/>
        <end position="445"/>
    </location>
</feature>
<feature type="region of interest" description="Disordered" evidence="1">
    <location>
        <begin position="347"/>
        <end position="480"/>
    </location>
</feature>
<feature type="compositionally biased region" description="Low complexity" evidence="1">
    <location>
        <begin position="351"/>
        <end position="364"/>
    </location>
</feature>
<gene>
    <name evidence="2" type="ORF">Lnau_1809</name>
</gene>
<feature type="compositionally biased region" description="Basic residues" evidence="1">
    <location>
        <begin position="386"/>
        <end position="396"/>
    </location>
</feature>
<protein>
    <submittedName>
        <fullName evidence="2">Dot/Icm T4SS effector</fullName>
    </submittedName>
</protein>
<reference evidence="2 3" key="1">
    <citation type="submission" date="2015-11" db="EMBL/GenBank/DDBJ databases">
        <title>Genomic analysis of 38 Legionella species identifies large and diverse effector repertoires.</title>
        <authorList>
            <person name="Burstein D."/>
            <person name="Amaro F."/>
            <person name="Zusman T."/>
            <person name="Lifshitz Z."/>
            <person name="Cohen O."/>
            <person name="Gilbert J.A."/>
            <person name="Pupko T."/>
            <person name="Shuman H.A."/>
            <person name="Segal G."/>
        </authorList>
    </citation>
    <scope>NUCLEOTIDE SEQUENCE [LARGE SCALE GENOMIC DNA]</scope>
    <source>
        <strain evidence="2 3">ATCC 49506</strain>
    </source>
</reference>
<dbReference type="AlphaFoldDB" id="A0A0W0WWX7"/>
<accession>A0A0W0WWX7</accession>
<name>A0A0W0WWX7_9GAMM</name>
<keyword evidence="3" id="KW-1185">Reference proteome</keyword>
<proteinExistence type="predicted"/>
<dbReference type="RefSeq" id="WP_058504784.1">
    <property type="nucleotide sequence ID" value="NZ_CAAAIF010000002.1"/>
</dbReference>
<evidence type="ECO:0000313" key="2">
    <source>
        <dbReference type="EMBL" id="KTD36825.1"/>
    </source>
</evidence>
<dbReference type="Proteomes" id="UP000054725">
    <property type="component" value="Unassembled WGS sequence"/>
</dbReference>
<dbReference type="PATRIC" id="fig|45070.6.peg.1901"/>
<dbReference type="OrthoDB" id="5653025at2"/>
<evidence type="ECO:0000256" key="1">
    <source>
        <dbReference type="SAM" id="MobiDB-lite"/>
    </source>
</evidence>
<sequence>MGLHRVVSVDFDGSVSEGSCDDILALPKNAPLIKQIKESNNLFTETHVFINSNRQSVRDDNGNSGLNRNGSCYPRIQGLSKEIGAIFHDVLLTDIYNDLEAGETFKQALTLLDLAQKDYVQDLVRAAKCPDWLHDSSKLSILLLQAHLFASLYPEDEFEFCFLDDKKEILDDLAAFFDIPENAQLLPYNLKNLFLIPHPSIRKISDNSSLILDDSLKNKKEKSALLTVIEKESPPSSEKQEEHTESYLSYAPIAGKGEIRFDYRDMIKKIAAVCIESAKFQTYDPCDESANPVRNYEQAKRGGFTLTAAMNFARDYALGKEPKDLPAPTEKLRRLAPAILQSKLEASEKLTTPAAPASPTAVSSKRGLLSSIFHPLRKEEKGKEKKKDRKEKNKLKDKKEIENLQHKLNKDLHEKFSNMEKEKEKKKESSSAPPATASTDVNQGPRSPEPARFFLESRARHPAAPPSSPSILSNHRGGIN</sequence>
<comment type="caution">
    <text evidence="2">The sequence shown here is derived from an EMBL/GenBank/DDBJ whole genome shotgun (WGS) entry which is preliminary data.</text>
</comment>
<organism evidence="2 3">
    <name type="scientific">Legionella nautarum</name>
    <dbReference type="NCBI Taxonomy" id="45070"/>
    <lineage>
        <taxon>Bacteria</taxon>
        <taxon>Pseudomonadati</taxon>
        <taxon>Pseudomonadota</taxon>
        <taxon>Gammaproteobacteria</taxon>
        <taxon>Legionellales</taxon>
        <taxon>Legionellaceae</taxon>
        <taxon>Legionella</taxon>
    </lineage>
</organism>
<dbReference type="EMBL" id="LNYO01000013">
    <property type="protein sequence ID" value="KTD36825.1"/>
    <property type="molecule type" value="Genomic_DNA"/>
</dbReference>
<feature type="compositionally biased region" description="Basic and acidic residues" evidence="1">
    <location>
        <begin position="376"/>
        <end position="385"/>
    </location>
</feature>